<proteinExistence type="predicted"/>
<evidence type="ECO:0000313" key="1">
    <source>
        <dbReference type="EMBL" id="CAD8170381.1"/>
    </source>
</evidence>
<organism evidence="1 2">
    <name type="scientific">Paramecium octaurelia</name>
    <dbReference type="NCBI Taxonomy" id="43137"/>
    <lineage>
        <taxon>Eukaryota</taxon>
        <taxon>Sar</taxon>
        <taxon>Alveolata</taxon>
        <taxon>Ciliophora</taxon>
        <taxon>Intramacronucleata</taxon>
        <taxon>Oligohymenophorea</taxon>
        <taxon>Peniculida</taxon>
        <taxon>Parameciidae</taxon>
        <taxon>Paramecium</taxon>
    </lineage>
</organism>
<accession>A0A8S1V0A2</accession>
<evidence type="ECO:0000313" key="2">
    <source>
        <dbReference type="Proteomes" id="UP000683925"/>
    </source>
</evidence>
<keyword evidence="2" id="KW-1185">Reference proteome</keyword>
<protein>
    <submittedName>
        <fullName evidence="1">Uncharacterized protein</fullName>
    </submittedName>
</protein>
<gene>
    <name evidence="1" type="ORF">POCTA_138.1.T0550150</name>
</gene>
<dbReference type="EMBL" id="CAJJDP010000055">
    <property type="protein sequence ID" value="CAD8170381.1"/>
    <property type="molecule type" value="Genomic_DNA"/>
</dbReference>
<dbReference type="AlphaFoldDB" id="A0A8S1V0A2"/>
<dbReference type="Proteomes" id="UP000683925">
    <property type="component" value="Unassembled WGS sequence"/>
</dbReference>
<name>A0A8S1V0A2_PAROT</name>
<reference evidence="1" key="1">
    <citation type="submission" date="2021-01" db="EMBL/GenBank/DDBJ databases">
        <authorList>
            <consortium name="Genoscope - CEA"/>
            <person name="William W."/>
        </authorList>
    </citation>
    <scope>NUCLEOTIDE SEQUENCE</scope>
</reference>
<comment type="caution">
    <text evidence="1">The sequence shown here is derived from an EMBL/GenBank/DDBJ whole genome shotgun (WGS) entry which is preliminary data.</text>
</comment>
<sequence>MQQQKQQPRQRTKERFVSEAINLVKLWRICSFHHKVDKFIKLEPKSWMAELFDHIRLGCRISRLSTKNIRRLLLSIKEG</sequence>